<protein>
    <submittedName>
        <fullName evidence="1">HD domain-containing protein</fullName>
    </submittedName>
</protein>
<reference evidence="1" key="1">
    <citation type="submission" date="2019-08" db="EMBL/GenBank/DDBJ databases">
        <title>Genome sequence of Clostridiales bacterium MT110.</title>
        <authorList>
            <person name="Cao J."/>
        </authorList>
    </citation>
    <scope>NUCLEOTIDE SEQUENCE</scope>
    <source>
        <strain evidence="1">MT110</strain>
    </source>
</reference>
<evidence type="ECO:0000313" key="2">
    <source>
        <dbReference type="Proteomes" id="UP000594014"/>
    </source>
</evidence>
<proteinExistence type="predicted"/>
<gene>
    <name evidence="1" type="ORF">FRZ06_09130</name>
</gene>
<dbReference type="Proteomes" id="UP000594014">
    <property type="component" value="Chromosome"/>
</dbReference>
<organism evidence="1 2">
    <name type="scientific">Anoxybacterium hadale</name>
    <dbReference type="NCBI Taxonomy" id="3408580"/>
    <lineage>
        <taxon>Bacteria</taxon>
        <taxon>Bacillati</taxon>
        <taxon>Bacillota</taxon>
        <taxon>Clostridia</taxon>
        <taxon>Peptostreptococcales</taxon>
        <taxon>Anaerovoracaceae</taxon>
        <taxon>Anoxybacterium</taxon>
    </lineage>
</organism>
<sequence>MRKKPFKIKLTILIYVLCFISIGLYSIIQFRYTEQVFLNKFEQEKFMVEEQVLLAVKDADVNYSMLELQFDEQIRNALYDMHFRYMRDGSLKLPGHAIVPGVNYYVIDENNSVIMTTDPIDKGLSFQGIPEFVAFLDSVRKNGIYLSDRLSFSVRDNRVMRYSYLPSGDGRYIFEAGLNMKIMTEKYEGIGFESIEKKIRKNHEFVESVTVYDRDGNSYIYDPSGGLIKMDSKKLSILHRALDEETSIDQSEKRDGYHRYYRYIPYKIENAIGTNQQNIIEVIYNDKHLLKELNELERYTFSISLVWLVMSALLSIFLARSVSRPIEIITKAVHQVSAGNYFVETDLKTGDELEYLSKSFDQMVRTIHELREEDYAREAELERALAENRRLYYETVKMLANAIEAKDQYTGGHCDRVKDYAVLIGVELGLQEGELQNLIYGSLLHDIGKIGIPEDILRKEGKLSDFEMNLVRQHPEIGFRILHSTQFLMECRRMVYEHHERFDGLGYPQGLKGLDIDLYARIIAVADSYDAMTTIRPHRKIPLTKEEAIGELIRNSGTQFDPNIVGAFIDAFATKGAAG</sequence>
<keyword evidence="2" id="KW-1185">Reference proteome</keyword>
<name>A0ACD1AAZ7_9FIRM</name>
<dbReference type="EMBL" id="CP042469">
    <property type="protein sequence ID" value="QOX63501.1"/>
    <property type="molecule type" value="Genomic_DNA"/>
</dbReference>
<accession>A0ACD1AAZ7</accession>
<evidence type="ECO:0000313" key="1">
    <source>
        <dbReference type="EMBL" id="QOX63501.1"/>
    </source>
</evidence>